<evidence type="ECO:0000313" key="3">
    <source>
        <dbReference type="Proteomes" id="UP000315112"/>
    </source>
</evidence>
<evidence type="ECO:0008006" key="5">
    <source>
        <dbReference type="Google" id="ProtNLM"/>
    </source>
</evidence>
<dbReference type="Proteomes" id="UP000315112">
    <property type="component" value="Unassembled WGS sequence"/>
</dbReference>
<reference evidence="1 4" key="3">
    <citation type="submission" date="2019-12" db="EMBL/GenBank/DDBJ databases">
        <title>Draft Genome Sequences of Six Type Strains of the Genus Massilia.</title>
        <authorList>
            <person name="Miess H."/>
            <person name="Frediansyah A."/>
            <person name="Goeker M."/>
            <person name="Gross H."/>
        </authorList>
    </citation>
    <scope>NUCLEOTIDE SEQUENCE [LARGE SCALE GENOMIC DNA]</scope>
    <source>
        <strain evidence="1 4">DSM 26639</strain>
    </source>
</reference>
<organism evidence="2 3">
    <name type="scientific">Pseudoduganella flava</name>
    <dbReference type="NCBI Taxonomy" id="871742"/>
    <lineage>
        <taxon>Bacteria</taxon>
        <taxon>Pseudomonadati</taxon>
        <taxon>Pseudomonadota</taxon>
        <taxon>Betaproteobacteria</taxon>
        <taxon>Burkholderiales</taxon>
        <taxon>Oxalobacteraceae</taxon>
        <taxon>Telluria group</taxon>
        <taxon>Pseudoduganella</taxon>
    </lineage>
</organism>
<evidence type="ECO:0000313" key="1">
    <source>
        <dbReference type="EMBL" id="QGZ38224.1"/>
    </source>
</evidence>
<evidence type="ECO:0000313" key="4">
    <source>
        <dbReference type="Proteomes" id="UP000437862"/>
    </source>
</evidence>
<reference evidence="2" key="2">
    <citation type="submission" date="2019-07" db="EMBL/GenBank/DDBJ databases">
        <authorList>
            <person name="Whitman W."/>
            <person name="Huntemann M."/>
            <person name="Clum A."/>
            <person name="Pillay M."/>
            <person name="Palaniappan K."/>
            <person name="Varghese N."/>
            <person name="Mikhailova N."/>
            <person name="Stamatis D."/>
            <person name="Reddy T."/>
            <person name="Daum C."/>
            <person name="Shapiro N."/>
            <person name="Ivanova N."/>
            <person name="Kyrpides N."/>
            <person name="Woyke T."/>
        </authorList>
    </citation>
    <scope>NUCLEOTIDE SEQUENCE</scope>
    <source>
        <strain evidence="2">CGMCC 1.10685</strain>
    </source>
</reference>
<dbReference type="RefSeq" id="WP_145873869.1">
    <property type="nucleotide sequence ID" value="NZ_CP046904.1"/>
</dbReference>
<sequence>MPGFLLHAGASVTCAHLGPAQPTAPNPRVTVMGMPTVLMTTQYAITGCTLPTVTSGAPPCATASWITAATRLTSNGQPLLLFDSQATCVPNGTPLTVLATQTRCSGI</sequence>
<dbReference type="Proteomes" id="UP000437862">
    <property type="component" value="Chromosome"/>
</dbReference>
<protein>
    <recommendedName>
        <fullName evidence="5">DUF4280 domain-containing protein</fullName>
    </recommendedName>
</protein>
<dbReference type="AlphaFoldDB" id="A0A562Q0Q3"/>
<evidence type="ECO:0000313" key="2">
    <source>
        <dbReference type="EMBL" id="TWI50247.1"/>
    </source>
</evidence>
<proteinExistence type="predicted"/>
<dbReference type="EMBL" id="CP046904">
    <property type="protein sequence ID" value="QGZ38224.1"/>
    <property type="molecule type" value="Genomic_DNA"/>
</dbReference>
<reference evidence="2 3" key="1">
    <citation type="journal article" date="2015" name="Stand. Genomic Sci.">
        <title>Genomic Encyclopedia of Bacterial and Archaeal Type Strains, Phase III: the genomes of soil and plant-associated and newly described type strains.</title>
        <authorList>
            <person name="Whitman W.B."/>
            <person name="Woyke T."/>
            <person name="Klenk H.P."/>
            <person name="Zhou Y."/>
            <person name="Lilburn T.G."/>
            <person name="Beck B.J."/>
            <person name="De Vos P."/>
            <person name="Vandamme P."/>
            <person name="Eisen J.A."/>
            <person name="Garrity G."/>
            <person name="Hugenholtz P."/>
            <person name="Kyrpides N.C."/>
        </authorList>
    </citation>
    <scope>NUCLEOTIDE SEQUENCE [LARGE SCALE GENOMIC DNA]</scope>
    <source>
        <strain evidence="2 3">CGMCC 1.10685</strain>
    </source>
</reference>
<dbReference type="EMBL" id="VLKW01000002">
    <property type="protein sequence ID" value="TWI50247.1"/>
    <property type="molecule type" value="Genomic_DNA"/>
</dbReference>
<dbReference type="OrthoDB" id="675629at2"/>
<gene>
    <name evidence="1" type="ORF">GO485_03600</name>
    <name evidence="2" type="ORF">IP92_01476</name>
</gene>
<name>A0A562Q0Q3_9BURK</name>
<accession>A0A562Q0Q3</accession>
<keyword evidence="4" id="KW-1185">Reference proteome</keyword>